<dbReference type="Pfam" id="PF24883">
    <property type="entry name" value="NPHP3_N"/>
    <property type="match status" value="1"/>
</dbReference>
<dbReference type="Proteomes" id="UP000245956">
    <property type="component" value="Unassembled WGS sequence"/>
</dbReference>
<feature type="compositionally biased region" description="Basic and acidic residues" evidence="2">
    <location>
        <begin position="236"/>
        <end position="245"/>
    </location>
</feature>
<reference evidence="4 5" key="1">
    <citation type="journal article" date="2016" name="Front. Microbiol.">
        <title>Genome and transcriptome sequences reveal the specific parasitism of the nematophagous Purpureocillium lilacinum 36-1.</title>
        <authorList>
            <person name="Xie J."/>
            <person name="Li S."/>
            <person name="Mo C."/>
            <person name="Xiao X."/>
            <person name="Peng D."/>
            <person name="Wang G."/>
            <person name="Xiao Y."/>
        </authorList>
    </citation>
    <scope>NUCLEOTIDE SEQUENCE [LARGE SCALE GENOMIC DNA]</scope>
    <source>
        <strain evidence="4 5">36-1</strain>
    </source>
</reference>
<proteinExistence type="predicted"/>
<feature type="domain" description="Nephrocystin 3-like N-terminal" evidence="3">
    <location>
        <begin position="266"/>
        <end position="444"/>
    </location>
</feature>
<dbReference type="SUPFAM" id="SSF52540">
    <property type="entry name" value="P-loop containing nucleoside triphosphate hydrolases"/>
    <property type="match status" value="1"/>
</dbReference>
<evidence type="ECO:0000256" key="1">
    <source>
        <dbReference type="ARBA" id="ARBA00022737"/>
    </source>
</evidence>
<accession>A0A2U3EN29</accession>
<comment type="caution">
    <text evidence="4">The sequence shown here is derived from an EMBL/GenBank/DDBJ whole genome shotgun (WGS) entry which is preliminary data.</text>
</comment>
<organism evidence="4 5">
    <name type="scientific">Purpureocillium lilacinum</name>
    <name type="common">Paecilomyces lilacinus</name>
    <dbReference type="NCBI Taxonomy" id="33203"/>
    <lineage>
        <taxon>Eukaryota</taxon>
        <taxon>Fungi</taxon>
        <taxon>Dikarya</taxon>
        <taxon>Ascomycota</taxon>
        <taxon>Pezizomycotina</taxon>
        <taxon>Sordariomycetes</taxon>
        <taxon>Hypocreomycetidae</taxon>
        <taxon>Hypocreales</taxon>
        <taxon>Ophiocordycipitaceae</taxon>
        <taxon>Purpureocillium</taxon>
    </lineage>
</organism>
<evidence type="ECO:0000313" key="5">
    <source>
        <dbReference type="Proteomes" id="UP000245956"/>
    </source>
</evidence>
<dbReference type="EMBL" id="LCWV01000002">
    <property type="protein sequence ID" value="PWI75870.1"/>
    <property type="molecule type" value="Genomic_DNA"/>
</dbReference>
<sequence length="1205" mass="135281">MDPLTAFSVFCNIITTVEAAVKTGKELKQLYDAASGLTGNHERVERSAAQLRKIAGELDTARRTLPSGSQQQPLFVDIAKECKDVTDKIDAILVECRVDDRGPKLVAVFKATVRTRRRRSELDRLLSEMESATKSLQISIAAASQADVETLKDQVYKCGVQQTELVERLSSIKNDLVSQKDLLANVQRLAAAFDQGQTSICHAVILKALRPSVLDAREDVIKHNHPRTFGWILNPHDGRGSPRDSDSDDGSIRTTPVKDRKPDVGFVKWLTEGSGVYHVAGKPGSGKSTLMKFLANEPVVRSHLEQWAASAGKKLILAKFFFWKYGSDEQKSVRGLLRGLLYDMSRDSPCLTKALFPRLWGDVKSWWPPEARELTLNSSDIAAAFDKLRTDEGIRQQFRVCLFIDGLDEFDGKDMSYSSLAKHVRTWTDSPESGSSIKVCVSSREEHPIMSAFPAPQRIHLQDLTRKDISSLVRSTLETSEPFLALRKGDQDAAEDLVTSIVADAQGVFLWVILLLNLLEDELSSGIGSISALQNIVWSVPKELEEFLGQILESIHNHHQHGAYFVLSMALRMLGYHLSGKGSFDKIEQAVHEKKFREGLRKSLHGRSWTWNPSLPIYGVGKVLGEFEKRNCSFDTWSWPTWVTTQEYMNEARKAAGKITSWCRGLLDVPDPRPLGADPLPWLTVEFAHRSIPEFLAAAMPTHAHKFGFDDEDVARAILAVTIVETLSTDELCKNTEDTGLLKLTEHVLALLRLRQIPQHSRTPQLLGRLDVARSEARRRLLSGHHGTAFHADNSEMPNANPSTMKWADQKLLHFSPEGIMDVLARDDITGAQRSKNAERCDLSYGFATLMQTASRAGLFEYVQWKLSRDPEFKTNPKELFVGLHGLWWSSFLGHWSHAHSSLLRILLAASSQNGLRFPESHRETAEGLILMTAGCDIAWPKKLAHRLGVGRVEVHRPVHHRVVWFWPAMLSKLLIFFIRCVGAPTRTFLWEAIEIWLEHGAAPPLDIQRGRPSHEEWKAQLREWKATRAVSRAKQAERKAKRAALHLNPALSDGEVGDEWDTFGLLGSDERWTLPGEYIFSRLPIIQSSTTRMAVDILDLQIYINYSEVAPLGRLVPHLETTGYITFADLVRYHNPPNAKALLGYIDRSQVLLEENASLNGDRVFTPDVINVARIEASKRRMGKRQREELARDRADGLACADSP</sequence>
<dbReference type="InterPro" id="IPR056884">
    <property type="entry name" value="NPHP3-like_N"/>
</dbReference>
<evidence type="ECO:0000259" key="3">
    <source>
        <dbReference type="Pfam" id="PF24883"/>
    </source>
</evidence>
<gene>
    <name evidence="4" type="ORF">PCL_06528</name>
</gene>
<evidence type="ECO:0000256" key="2">
    <source>
        <dbReference type="SAM" id="MobiDB-lite"/>
    </source>
</evidence>
<feature type="region of interest" description="Disordered" evidence="2">
    <location>
        <begin position="1184"/>
        <end position="1205"/>
    </location>
</feature>
<name>A0A2U3EN29_PURLI</name>
<dbReference type="PANTHER" id="PTHR10039">
    <property type="entry name" value="AMELOGENIN"/>
    <property type="match status" value="1"/>
</dbReference>
<protein>
    <recommendedName>
        <fullName evidence="3">Nephrocystin 3-like N-terminal domain-containing protein</fullName>
    </recommendedName>
</protein>
<keyword evidence="1" id="KW-0677">Repeat</keyword>
<dbReference type="Gene3D" id="3.40.50.300">
    <property type="entry name" value="P-loop containing nucleotide triphosphate hydrolases"/>
    <property type="match status" value="1"/>
</dbReference>
<feature type="compositionally biased region" description="Basic and acidic residues" evidence="2">
    <location>
        <begin position="1186"/>
        <end position="1197"/>
    </location>
</feature>
<evidence type="ECO:0000313" key="4">
    <source>
        <dbReference type="EMBL" id="PWI75870.1"/>
    </source>
</evidence>
<feature type="region of interest" description="Disordered" evidence="2">
    <location>
        <begin position="231"/>
        <end position="259"/>
    </location>
</feature>
<dbReference type="InterPro" id="IPR027417">
    <property type="entry name" value="P-loop_NTPase"/>
</dbReference>
<dbReference type="AlphaFoldDB" id="A0A2U3EN29"/>
<dbReference type="PANTHER" id="PTHR10039:SF5">
    <property type="entry name" value="NACHT DOMAIN-CONTAINING PROTEIN"/>
    <property type="match status" value="1"/>
</dbReference>